<gene>
    <name evidence="10" type="primary">artA</name>
    <name evidence="10" type="ORF">ACFQGB_01870</name>
</gene>
<evidence type="ECO:0000256" key="3">
    <source>
        <dbReference type="ARBA" id="ARBA00022670"/>
    </source>
</evidence>
<evidence type="ECO:0000256" key="9">
    <source>
        <dbReference type="SAM" id="Phobius"/>
    </source>
</evidence>
<sequence length="314" mass="33870">MSIPLSVESVSVGGVTVGSDLLGWLVLAAFLVGAVLDVARRRGVARYAYAGAWALFAAFWGVVAPHFLFTKASAIEGVLAIVAVPACLYTGYLLWNGREGLYTLSRAVLLMGVIYYPTQAIPAVREFLIELVADQTYWGIQLLGYNPEYTTGPEFGYHNMFVFSEFATYIVYACTGIGSIAIFAGLIAAVEAPIRRKLKSFALAVGIIWVLNWVRNVFVAIAAGKGWFLQDPVVDLAALAGVEATHASFWFAHNVLSQTGSVFALVGITWIVVRELPEMLGVLEEVLFVATGSEYDLESALDVEDPAVRADGGE</sequence>
<dbReference type="GO" id="GO:0005886">
    <property type="term" value="C:plasma membrane"/>
    <property type="evidence" value="ECO:0007669"/>
    <property type="project" value="UniProtKB-SubCell"/>
</dbReference>
<evidence type="ECO:0000256" key="1">
    <source>
        <dbReference type="ARBA" id="ARBA00004651"/>
    </source>
</evidence>
<feature type="transmembrane region" description="Helical" evidence="9">
    <location>
        <begin position="47"/>
        <end position="68"/>
    </location>
</feature>
<evidence type="ECO:0000256" key="8">
    <source>
        <dbReference type="PIRSR" id="PIRSR025737-1"/>
    </source>
</evidence>
<feature type="transmembrane region" description="Helical" evidence="9">
    <location>
        <begin position="255"/>
        <end position="273"/>
    </location>
</feature>
<evidence type="ECO:0000313" key="11">
    <source>
        <dbReference type="Proteomes" id="UP001596395"/>
    </source>
</evidence>
<feature type="transmembrane region" description="Helical" evidence="9">
    <location>
        <begin position="21"/>
        <end position="40"/>
    </location>
</feature>
<name>A0ABD5V8K3_9EURY</name>
<dbReference type="AlphaFoldDB" id="A0ABD5V8K3"/>
<feature type="transmembrane region" description="Helical" evidence="9">
    <location>
        <begin position="74"/>
        <end position="94"/>
    </location>
</feature>
<dbReference type="GO" id="GO:0008233">
    <property type="term" value="F:peptidase activity"/>
    <property type="evidence" value="ECO:0007669"/>
    <property type="project" value="UniProtKB-KW"/>
</dbReference>
<feature type="transmembrane region" description="Helical" evidence="9">
    <location>
        <begin position="201"/>
        <end position="223"/>
    </location>
</feature>
<organism evidence="10 11">
    <name type="scientific">Halorubellus litoreus</name>
    <dbReference type="NCBI Taxonomy" id="755308"/>
    <lineage>
        <taxon>Archaea</taxon>
        <taxon>Methanobacteriati</taxon>
        <taxon>Methanobacteriota</taxon>
        <taxon>Stenosarchaea group</taxon>
        <taxon>Halobacteria</taxon>
        <taxon>Halobacteriales</taxon>
        <taxon>Halorubellaceae</taxon>
        <taxon>Halorubellus</taxon>
    </lineage>
</organism>
<protein>
    <submittedName>
        <fullName evidence="10">Archaeosortase A</fullName>
        <ecNumber evidence="10">3.4.22.-</ecNumber>
    </submittedName>
</protein>
<feature type="active site" description="Acyl-thioester intermediate" evidence="8">
    <location>
        <position position="174"/>
    </location>
</feature>
<comment type="subcellular location">
    <subcellularLocation>
        <location evidence="1">Cell membrane</location>
        <topology evidence="1">Multi-pass membrane protein</topology>
    </subcellularLocation>
</comment>
<dbReference type="NCBIfam" id="TIGR04125">
    <property type="entry name" value="exosort_PGF_TRM"/>
    <property type="match status" value="1"/>
</dbReference>
<dbReference type="InterPro" id="IPR026392">
    <property type="entry name" value="Exo/Archaeosortase_dom"/>
</dbReference>
<dbReference type="RefSeq" id="WP_336348625.1">
    <property type="nucleotide sequence ID" value="NZ_JAZAQL010000001.1"/>
</dbReference>
<reference evidence="10 11" key="1">
    <citation type="journal article" date="2019" name="Int. J. Syst. Evol. Microbiol.">
        <title>The Global Catalogue of Microorganisms (GCM) 10K type strain sequencing project: providing services to taxonomists for standard genome sequencing and annotation.</title>
        <authorList>
            <consortium name="The Broad Institute Genomics Platform"/>
            <consortium name="The Broad Institute Genome Sequencing Center for Infectious Disease"/>
            <person name="Wu L."/>
            <person name="Ma J."/>
        </authorList>
    </citation>
    <scope>NUCLEOTIDE SEQUENCE [LARGE SCALE GENOMIC DNA]</scope>
    <source>
        <strain evidence="10 11">GX26</strain>
    </source>
</reference>
<evidence type="ECO:0000256" key="6">
    <source>
        <dbReference type="ARBA" id="ARBA00022989"/>
    </source>
</evidence>
<keyword evidence="5 10" id="KW-0378">Hydrolase</keyword>
<dbReference type="EC" id="3.4.22.-" evidence="10"/>
<dbReference type="InterPro" id="IPR014522">
    <property type="entry name" value="ArtA"/>
</dbReference>
<dbReference type="NCBIfam" id="TIGR04178">
    <property type="entry name" value="exo_archaeo"/>
    <property type="match status" value="1"/>
</dbReference>
<keyword evidence="6 9" id="KW-1133">Transmembrane helix</keyword>
<keyword evidence="2" id="KW-1003">Cell membrane</keyword>
<dbReference type="EMBL" id="JBHSXN010000001">
    <property type="protein sequence ID" value="MFC6951600.1"/>
    <property type="molecule type" value="Genomic_DNA"/>
</dbReference>
<evidence type="ECO:0000256" key="5">
    <source>
        <dbReference type="ARBA" id="ARBA00022801"/>
    </source>
</evidence>
<comment type="caution">
    <text evidence="10">The sequence shown here is derived from an EMBL/GenBank/DDBJ whole genome shotgun (WGS) entry which is preliminary data.</text>
</comment>
<feature type="active site" description="Proton donor" evidence="8">
    <location>
        <position position="215"/>
    </location>
</feature>
<dbReference type="InterPro" id="IPR019127">
    <property type="entry name" value="Exosortase"/>
</dbReference>
<evidence type="ECO:0000256" key="7">
    <source>
        <dbReference type="ARBA" id="ARBA00023136"/>
    </source>
</evidence>
<evidence type="ECO:0000313" key="10">
    <source>
        <dbReference type="EMBL" id="MFC6951600.1"/>
    </source>
</evidence>
<feature type="transmembrane region" description="Helical" evidence="9">
    <location>
        <begin position="101"/>
        <end position="118"/>
    </location>
</feature>
<dbReference type="PIRSF" id="PIRSF025737">
    <property type="entry name" value="Cyco1"/>
    <property type="match status" value="1"/>
</dbReference>
<keyword evidence="4 9" id="KW-0812">Transmembrane</keyword>
<dbReference type="GO" id="GO:0006508">
    <property type="term" value="P:proteolysis"/>
    <property type="evidence" value="ECO:0007669"/>
    <property type="project" value="UniProtKB-KW"/>
</dbReference>
<evidence type="ECO:0000256" key="4">
    <source>
        <dbReference type="ARBA" id="ARBA00022692"/>
    </source>
</evidence>
<keyword evidence="3" id="KW-0645">Protease</keyword>
<keyword evidence="11" id="KW-1185">Reference proteome</keyword>
<evidence type="ECO:0000256" key="2">
    <source>
        <dbReference type="ARBA" id="ARBA00022475"/>
    </source>
</evidence>
<dbReference type="Proteomes" id="UP001596395">
    <property type="component" value="Unassembled WGS sequence"/>
</dbReference>
<keyword evidence="7 9" id="KW-0472">Membrane</keyword>
<feature type="transmembrane region" description="Helical" evidence="9">
    <location>
        <begin position="169"/>
        <end position="189"/>
    </location>
</feature>
<accession>A0ABD5V8K3</accession>
<dbReference type="Pfam" id="PF09721">
    <property type="entry name" value="Exosortase_EpsH"/>
    <property type="match status" value="1"/>
</dbReference>
<proteinExistence type="predicted"/>